<dbReference type="CDD" id="cd01297">
    <property type="entry name" value="D-aminoacylase"/>
    <property type="match status" value="1"/>
</dbReference>
<sequence length="540" mass="57380">MMGSMLIRGANVVDGTGSPGFRGDVVVAGGRITELAGPGTIAGADRVLDCENLVLAPGFIDMHAHSDLHLLTEPGHFPKISQGITTEVIGQDGLSYAPIDAATLAVVRRQIAGWNGNPADLDFSWHTVGEYLDRLDAGITPNAAYLVPQGTLRLLVVGSERRPATAREIGRMCALLAEGLAQGAVGMSSGLTYTPGMYADTAELAALCEVVAAADGFYAPHTRSYGAGALEAYAEMIGLARTTGCAVHLTHATMNFGENRGRAPELLTMIDDALAQGCDISLDTYPYLPGSTTLSALLPSWASAGGPDATLARLADPADRARITDDVTVRGSDGCHGVTVDWETIQISGVADPDLSEYVGRRIADIAVAQDVPPVEVFFDLLLRDELATTILQHVGHEENVRAIMRHSRHMGGSDALLVGDRPHPRAWGTFPRYLGHYVRELGVLGLEECVHHLTGRPAQRLRLRMRGLIRPGHAADLVLFDPETICDTATFEQPKQQARGITHVLVNGEFAIDGGTPTGALAGRALRMTTRGTDVKGEQ</sequence>
<dbReference type="Gene3D" id="3.30.1490.130">
    <property type="entry name" value="D-aminoacylase. Domain 3"/>
    <property type="match status" value="1"/>
</dbReference>
<feature type="domain" description="Amidohydrolase 3" evidence="1">
    <location>
        <begin position="46"/>
        <end position="511"/>
    </location>
</feature>
<protein>
    <submittedName>
        <fullName evidence="2">D-aminoacylase</fullName>
        <ecNumber evidence="2">3.5.1.81</ecNumber>
    </submittedName>
</protein>
<dbReference type="EC" id="3.5.1.81" evidence="2"/>
<dbReference type="PANTHER" id="PTHR11647:SF1">
    <property type="entry name" value="COLLAPSIN RESPONSE MEDIATOR PROTEIN"/>
    <property type="match status" value="1"/>
</dbReference>
<dbReference type="Gene3D" id="3.20.20.140">
    <property type="entry name" value="Metal-dependent hydrolases"/>
    <property type="match status" value="1"/>
</dbReference>
<dbReference type="InterPro" id="IPR032466">
    <property type="entry name" value="Metal_Hydrolase"/>
</dbReference>
<dbReference type="InterPro" id="IPR050378">
    <property type="entry name" value="Metallo-dep_Hydrolases_sf"/>
</dbReference>
<dbReference type="GO" id="GO:0005829">
    <property type="term" value="C:cytosol"/>
    <property type="evidence" value="ECO:0007669"/>
    <property type="project" value="TreeGrafter"/>
</dbReference>
<keyword evidence="2" id="KW-0378">Hydrolase</keyword>
<dbReference type="AlphaFoldDB" id="A0A7K0D5U1"/>
<keyword evidence="3" id="KW-1185">Reference proteome</keyword>
<evidence type="ECO:0000313" key="3">
    <source>
        <dbReference type="Proteomes" id="UP000438448"/>
    </source>
</evidence>
<accession>A0A7K0D5U1</accession>
<dbReference type="InterPro" id="IPR013108">
    <property type="entry name" value="Amidohydro_3"/>
</dbReference>
<evidence type="ECO:0000259" key="1">
    <source>
        <dbReference type="Pfam" id="PF07969"/>
    </source>
</evidence>
<organism evidence="2 3">
    <name type="scientific">Nocardia macrotermitis</name>
    <dbReference type="NCBI Taxonomy" id="2585198"/>
    <lineage>
        <taxon>Bacteria</taxon>
        <taxon>Bacillati</taxon>
        <taxon>Actinomycetota</taxon>
        <taxon>Actinomycetes</taxon>
        <taxon>Mycobacteriales</taxon>
        <taxon>Nocardiaceae</taxon>
        <taxon>Nocardia</taxon>
    </lineage>
</organism>
<dbReference type="InterPro" id="IPR023100">
    <property type="entry name" value="D-aminoacylase_insert_dom_sf"/>
</dbReference>
<comment type="caution">
    <text evidence="2">The sequence shown here is derived from an EMBL/GenBank/DDBJ whole genome shotgun (WGS) entry which is preliminary data.</text>
</comment>
<reference evidence="2 3" key="1">
    <citation type="submission" date="2019-10" db="EMBL/GenBank/DDBJ databases">
        <title>Nocardia macrotermitis sp. nov. and Nocardia aurantia sp. nov., isolated from the gut of fungus growing-termite Macrotermes natalensis.</title>
        <authorList>
            <person name="Benndorf R."/>
            <person name="Schwitalla J."/>
            <person name="Martin K."/>
            <person name="De Beer W."/>
            <person name="Kaster A.-K."/>
            <person name="Vollmers J."/>
            <person name="Poulsen M."/>
            <person name="Beemelmanns C."/>
        </authorList>
    </citation>
    <scope>NUCLEOTIDE SEQUENCE [LARGE SCALE GENOMIC DNA]</scope>
    <source>
        <strain evidence="2 3">RB20</strain>
    </source>
</reference>
<dbReference type="Gene3D" id="2.30.40.10">
    <property type="entry name" value="Urease, subunit C, domain 1"/>
    <property type="match status" value="1"/>
</dbReference>
<dbReference type="EMBL" id="WEGK01000009">
    <property type="protein sequence ID" value="MQY21126.1"/>
    <property type="molecule type" value="Genomic_DNA"/>
</dbReference>
<name>A0A7K0D5U1_9NOCA</name>
<dbReference type="SUPFAM" id="SSF51556">
    <property type="entry name" value="Metallo-dependent hydrolases"/>
    <property type="match status" value="1"/>
</dbReference>
<dbReference type="Pfam" id="PF07969">
    <property type="entry name" value="Amidohydro_3"/>
    <property type="match status" value="1"/>
</dbReference>
<proteinExistence type="predicted"/>
<dbReference type="InterPro" id="IPR011059">
    <property type="entry name" value="Metal-dep_hydrolase_composite"/>
</dbReference>
<dbReference type="Proteomes" id="UP000438448">
    <property type="component" value="Unassembled WGS sequence"/>
</dbReference>
<dbReference type="PANTHER" id="PTHR11647">
    <property type="entry name" value="HYDRANTOINASE/DIHYDROPYRIMIDINASE FAMILY MEMBER"/>
    <property type="match status" value="1"/>
</dbReference>
<dbReference type="GO" id="GO:0016812">
    <property type="term" value="F:hydrolase activity, acting on carbon-nitrogen (but not peptide) bonds, in cyclic amides"/>
    <property type="evidence" value="ECO:0007669"/>
    <property type="project" value="TreeGrafter"/>
</dbReference>
<dbReference type="SUPFAM" id="SSF51338">
    <property type="entry name" value="Composite domain of metallo-dependent hydrolases"/>
    <property type="match status" value="1"/>
</dbReference>
<dbReference type="GO" id="GO:0047420">
    <property type="term" value="F:N-acyl-D-amino-acid deacylase activity"/>
    <property type="evidence" value="ECO:0007669"/>
    <property type="project" value="UniProtKB-EC"/>
</dbReference>
<gene>
    <name evidence="2" type="primary">dan</name>
    <name evidence="2" type="ORF">NRB20_42350</name>
</gene>
<evidence type="ECO:0000313" key="2">
    <source>
        <dbReference type="EMBL" id="MQY21126.1"/>
    </source>
</evidence>